<evidence type="ECO:0000256" key="5">
    <source>
        <dbReference type="ARBA" id="ARBA00023136"/>
    </source>
</evidence>
<name>A0A674K1N1_9SAUR</name>
<keyword evidence="6" id="KW-0393">Immunoglobulin domain</keyword>
<evidence type="ECO:0000313" key="10">
    <source>
        <dbReference type="Proteomes" id="UP000472274"/>
    </source>
</evidence>
<dbReference type="InterPro" id="IPR013106">
    <property type="entry name" value="Ig_V-set"/>
</dbReference>
<dbReference type="FunFam" id="2.60.40.10:FF:000208">
    <property type="entry name" value="Butyrophilin subfamily 1 member A1"/>
    <property type="match status" value="1"/>
</dbReference>
<keyword evidence="10" id="KW-1185">Reference proteome</keyword>
<dbReference type="GO" id="GO:0001817">
    <property type="term" value="P:regulation of cytokine production"/>
    <property type="evidence" value="ECO:0007669"/>
    <property type="project" value="TreeGrafter"/>
</dbReference>
<evidence type="ECO:0000256" key="2">
    <source>
        <dbReference type="ARBA" id="ARBA00022692"/>
    </source>
</evidence>
<evidence type="ECO:0000259" key="8">
    <source>
        <dbReference type="PROSITE" id="PS50835"/>
    </source>
</evidence>
<keyword evidence="2 7" id="KW-0812">Transmembrane</keyword>
<evidence type="ECO:0000256" key="6">
    <source>
        <dbReference type="ARBA" id="ARBA00023319"/>
    </source>
</evidence>
<dbReference type="Pfam" id="PF22705">
    <property type="entry name" value="C2-set_3"/>
    <property type="match status" value="1"/>
</dbReference>
<feature type="domain" description="Ig-like" evidence="8">
    <location>
        <begin position="20"/>
        <end position="114"/>
    </location>
</feature>
<evidence type="ECO:0000256" key="7">
    <source>
        <dbReference type="SAM" id="Phobius"/>
    </source>
</evidence>
<dbReference type="InterPro" id="IPR053896">
    <property type="entry name" value="BTN3A2-like_Ig-C"/>
</dbReference>
<dbReference type="PANTHER" id="PTHR24100">
    <property type="entry name" value="BUTYROPHILIN"/>
    <property type="match status" value="1"/>
</dbReference>
<dbReference type="SMART" id="SM00409">
    <property type="entry name" value="IG"/>
    <property type="match status" value="1"/>
</dbReference>
<dbReference type="InterPro" id="IPR050504">
    <property type="entry name" value="IgSF_BTN/MOG"/>
</dbReference>
<dbReference type="InterPro" id="IPR036179">
    <property type="entry name" value="Ig-like_dom_sf"/>
</dbReference>
<keyword evidence="3" id="KW-0732">Signal</keyword>
<dbReference type="InterPro" id="IPR003599">
    <property type="entry name" value="Ig_sub"/>
</dbReference>
<dbReference type="GO" id="GO:0050852">
    <property type="term" value="P:T cell receptor signaling pathway"/>
    <property type="evidence" value="ECO:0007669"/>
    <property type="project" value="TreeGrafter"/>
</dbReference>
<dbReference type="InParanoid" id="A0A674K1N1"/>
<proteinExistence type="predicted"/>
<dbReference type="Gene3D" id="2.60.40.10">
    <property type="entry name" value="Immunoglobulins"/>
    <property type="match status" value="2"/>
</dbReference>
<dbReference type="Proteomes" id="UP000472274">
    <property type="component" value="Unplaced"/>
</dbReference>
<feature type="transmembrane region" description="Helical" evidence="7">
    <location>
        <begin position="122"/>
        <end position="145"/>
    </location>
</feature>
<dbReference type="SUPFAM" id="SSF48726">
    <property type="entry name" value="Immunoglobulin"/>
    <property type="match status" value="2"/>
</dbReference>
<dbReference type="PANTHER" id="PTHR24100:SF149">
    <property type="entry name" value="BG-LIKE ANTIGEN 1-RELATED"/>
    <property type="match status" value="1"/>
</dbReference>
<protein>
    <recommendedName>
        <fullName evidence="8">Ig-like domain-containing protein</fullName>
    </recommendedName>
</protein>
<dbReference type="InterPro" id="IPR013783">
    <property type="entry name" value="Ig-like_fold"/>
</dbReference>
<keyword evidence="4 7" id="KW-1133">Transmembrane helix</keyword>
<evidence type="ECO:0000256" key="4">
    <source>
        <dbReference type="ARBA" id="ARBA00022989"/>
    </source>
</evidence>
<dbReference type="CDD" id="cd05713">
    <property type="entry name" value="IgV_MOG_like"/>
    <property type="match status" value="1"/>
</dbReference>
<dbReference type="InterPro" id="IPR007110">
    <property type="entry name" value="Ig-like_dom"/>
</dbReference>
<dbReference type="Pfam" id="PF07686">
    <property type="entry name" value="V-set"/>
    <property type="match status" value="1"/>
</dbReference>
<comment type="subcellular location">
    <subcellularLocation>
        <location evidence="1">Membrane</location>
    </subcellularLocation>
</comment>
<dbReference type="PROSITE" id="PS50835">
    <property type="entry name" value="IG_LIKE"/>
    <property type="match status" value="1"/>
</dbReference>
<sequence>KMSSKFTVIGPHDPILDILGQETVLPCHLFPRMSAVNIKVRWFRSQFLSFVHLYHDGKDQYEKQMPDYQGRTELLKAGLTDGNVPLRILNIRHSDEGQYCCFVQDDTFYEETVLKLRVAGQFFVSILSLCVLQALFFSITVTLTLCLGSAPLISVEGHQDGGIWVVCQSAGWYLEPEVLWKDLNGRHLLSLSETKSRGDNNLFKTQTAMVVKKNSNQNLSCCIRNTILNQEKESAVYIAGQLPSKSLSELTITRNKTKHRKKRTETSVVDISHTLRG</sequence>
<dbReference type="GeneTree" id="ENSGT01120000271914"/>
<evidence type="ECO:0000256" key="1">
    <source>
        <dbReference type="ARBA" id="ARBA00004370"/>
    </source>
</evidence>
<evidence type="ECO:0000313" key="9">
    <source>
        <dbReference type="Ensembl" id="ENSTMTP00000027550.1"/>
    </source>
</evidence>
<dbReference type="GO" id="GO:0009897">
    <property type="term" value="C:external side of plasma membrane"/>
    <property type="evidence" value="ECO:0007669"/>
    <property type="project" value="TreeGrafter"/>
</dbReference>
<evidence type="ECO:0000256" key="3">
    <source>
        <dbReference type="ARBA" id="ARBA00022729"/>
    </source>
</evidence>
<organism evidence="9 10">
    <name type="scientific">Terrapene triunguis</name>
    <name type="common">Three-toed box turtle</name>
    <dbReference type="NCBI Taxonomy" id="2587831"/>
    <lineage>
        <taxon>Eukaryota</taxon>
        <taxon>Metazoa</taxon>
        <taxon>Chordata</taxon>
        <taxon>Craniata</taxon>
        <taxon>Vertebrata</taxon>
        <taxon>Euteleostomi</taxon>
        <taxon>Archelosauria</taxon>
        <taxon>Testudinata</taxon>
        <taxon>Testudines</taxon>
        <taxon>Cryptodira</taxon>
        <taxon>Durocryptodira</taxon>
        <taxon>Testudinoidea</taxon>
        <taxon>Emydidae</taxon>
        <taxon>Terrapene</taxon>
    </lineage>
</organism>
<reference evidence="9" key="1">
    <citation type="submission" date="2025-08" db="UniProtKB">
        <authorList>
            <consortium name="Ensembl"/>
        </authorList>
    </citation>
    <scope>IDENTIFICATION</scope>
</reference>
<dbReference type="AlphaFoldDB" id="A0A674K1N1"/>
<dbReference type="Ensembl" id="ENSTMTT00000028537.1">
    <property type="protein sequence ID" value="ENSTMTP00000027550.1"/>
    <property type="gene ID" value="ENSTMTG00000020100.1"/>
</dbReference>
<accession>A0A674K1N1</accession>
<keyword evidence="5 7" id="KW-0472">Membrane</keyword>
<dbReference type="GO" id="GO:0005102">
    <property type="term" value="F:signaling receptor binding"/>
    <property type="evidence" value="ECO:0007669"/>
    <property type="project" value="TreeGrafter"/>
</dbReference>
<dbReference type="FunFam" id="2.60.40.10:FF:000088">
    <property type="entry name" value="Butyrophilin subfamily 1 member A1"/>
    <property type="match status" value="1"/>
</dbReference>
<reference evidence="9" key="2">
    <citation type="submission" date="2025-09" db="UniProtKB">
        <authorList>
            <consortium name="Ensembl"/>
        </authorList>
    </citation>
    <scope>IDENTIFICATION</scope>
</reference>